<sequence length="80" mass="7794">AKGTALKIVQGGVAGASFTLTSATGPFTCGMLPDGSIETYTAGLNGALNFDITSITVATGATFQLGTPGASTGFKFSSAV</sequence>
<reference evidence="1" key="1">
    <citation type="submission" date="2021-02" db="EMBL/GenBank/DDBJ databases">
        <authorList>
            <person name="Nowell W R."/>
        </authorList>
    </citation>
    <scope>NUCLEOTIDE SEQUENCE</scope>
</reference>
<organism evidence="1 2">
    <name type="scientific">Rotaria magnacalcarata</name>
    <dbReference type="NCBI Taxonomy" id="392030"/>
    <lineage>
        <taxon>Eukaryota</taxon>
        <taxon>Metazoa</taxon>
        <taxon>Spiralia</taxon>
        <taxon>Gnathifera</taxon>
        <taxon>Rotifera</taxon>
        <taxon>Eurotatoria</taxon>
        <taxon>Bdelloidea</taxon>
        <taxon>Philodinida</taxon>
        <taxon>Philodinidae</taxon>
        <taxon>Rotaria</taxon>
    </lineage>
</organism>
<name>A0A8S3C1H2_9BILA</name>
<gene>
    <name evidence="1" type="ORF">BYL167_LOCUS49666</name>
</gene>
<dbReference type="AlphaFoldDB" id="A0A8S3C1H2"/>
<accession>A0A8S3C1H2</accession>
<dbReference type="EMBL" id="CAJOBH010148392">
    <property type="protein sequence ID" value="CAF4836660.1"/>
    <property type="molecule type" value="Genomic_DNA"/>
</dbReference>
<feature type="non-terminal residue" evidence="1">
    <location>
        <position position="80"/>
    </location>
</feature>
<evidence type="ECO:0000313" key="1">
    <source>
        <dbReference type="EMBL" id="CAF4836660.1"/>
    </source>
</evidence>
<proteinExistence type="predicted"/>
<feature type="non-terminal residue" evidence="1">
    <location>
        <position position="1"/>
    </location>
</feature>
<comment type="caution">
    <text evidence="1">The sequence shown here is derived from an EMBL/GenBank/DDBJ whole genome shotgun (WGS) entry which is preliminary data.</text>
</comment>
<protein>
    <submittedName>
        <fullName evidence="1">Uncharacterized protein</fullName>
    </submittedName>
</protein>
<dbReference type="Proteomes" id="UP000681967">
    <property type="component" value="Unassembled WGS sequence"/>
</dbReference>
<evidence type="ECO:0000313" key="2">
    <source>
        <dbReference type="Proteomes" id="UP000681967"/>
    </source>
</evidence>